<dbReference type="InterPro" id="IPR017853">
    <property type="entry name" value="GH"/>
</dbReference>
<evidence type="ECO:0000256" key="6">
    <source>
        <dbReference type="ARBA" id="ARBA00022679"/>
    </source>
</evidence>
<name>A0ABW3CF02_9ACTN</name>
<comment type="catalytic activity">
    <reaction evidence="1">
        <text>Transfers a segment of a (1-&gt;4)-alpha-D-glucan to a new position in an acceptor, which may be glucose or a (1-&gt;4)-alpha-D-glucan.</text>
        <dbReference type="EC" id="2.4.1.25"/>
    </reaction>
</comment>
<sequence length="212" mass="23783">ATGGSVQLHATTVRSREGLLKQYHLPPGTPEGWHRIRVRVRAQWREESAPLLLTPARLETPPRTWGLTAQLYSVRSTDSWGMGDLHDLADLASWSARDLGAGFILVNPLHATEPITPIGPSPYSPMSRRFASPLYLRVEDVPEYEVLPGGDRERIAGMAAKPRQGSGLELNRDAVWEAKREALEMLFAVPRSTERQRAYEWYRHREGAPLTA</sequence>
<keyword evidence="7" id="KW-0119">Carbohydrate metabolism</keyword>
<keyword evidence="6 10" id="KW-0808">Transferase</keyword>
<dbReference type="InterPro" id="IPR003385">
    <property type="entry name" value="Glyco_hydro_77"/>
</dbReference>
<dbReference type="Pfam" id="PF02446">
    <property type="entry name" value="Glyco_hydro_77"/>
    <property type="match status" value="1"/>
</dbReference>
<dbReference type="PANTHER" id="PTHR32438">
    <property type="entry name" value="4-ALPHA-GLUCANOTRANSFERASE DPE1, CHLOROPLASTIC/AMYLOPLASTIC"/>
    <property type="match status" value="1"/>
</dbReference>
<dbReference type="EMBL" id="JBHTIR010001697">
    <property type="protein sequence ID" value="MFD0852863.1"/>
    <property type="molecule type" value="Genomic_DNA"/>
</dbReference>
<feature type="non-terminal residue" evidence="10">
    <location>
        <position position="212"/>
    </location>
</feature>
<evidence type="ECO:0000313" key="10">
    <source>
        <dbReference type="EMBL" id="MFD0852863.1"/>
    </source>
</evidence>
<keyword evidence="5 10" id="KW-0328">Glycosyltransferase</keyword>
<feature type="non-terminal residue" evidence="10">
    <location>
        <position position="1"/>
    </location>
</feature>
<evidence type="ECO:0000256" key="1">
    <source>
        <dbReference type="ARBA" id="ARBA00000439"/>
    </source>
</evidence>
<dbReference type="Gene3D" id="3.20.20.80">
    <property type="entry name" value="Glycosidases"/>
    <property type="match status" value="1"/>
</dbReference>
<evidence type="ECO:0000256" key="8">
    <source>
        <dbReference type="ARBA" id="ARBA00031423"/>
    </source>
</evidence>
<proteinExistence type="inferred from homology"/>
<accession>A0ABW3CF02</accession>
<protein>
    <recommendedName>
        <fullName evidence="4">4-alpha-glucanotransferase</fullName>
        <ecNumber evidence="3">2.4.1.25</ecNumber>
    </recommendedName>
    <alternativeName>
        <fullName evidence="8">Amylomaltase</fullName>
    </alternativeName>
    <alternativeName>
        <fullName evidence="9">Disproportionating enzyme</fullName>
    </alternativeName>
</protein>
<evidence type="ECO:0000256" key="4">
    <source>
        <dbReference type="ARBA" id="ARBA00020295"/>
    </source>
</evidence>
<comment type="caution">
    <text evidence="10">The sequence shown here is derived from an EMBL/GenBank/DDBJ whole genome shotgun (WGS) entry which is preliminary data.</text>
</comment>
<dbReference type="Proteomes" id="UP001597083">
    <property type="component" value="Unassembled WGS sequence"/>
</dbReference>
<reference evidence="11" key="1">
    <citation type="journal article" date="2019" name="Int. J. Syst. Evol. Microbiol.">
        <title>The Global Catalogue of Microorganisms (GCM) 10K type strain sequencing project: providing services to taxonomists for standard genome sequencing and annotation.</title>
        <authorList>
            <consortium name="The Broad Institute Genomics Platform"/>
            <consortium name="The Broad Institute Genome Sequencing Center for Infectious Disease"/>
            <person name="Wu L."/>
            <person name="Ma J."/>
        </authorList>
    </citation>
    <scope>NUCLEOTIDE SEQUENCE [LARGE SCALE GENOMIC DNA]</scope>
    <source>
        <strain evidence="11">JCM 31696</strain>
    </source>
</reference>
<dbReference type="GO" id="GO:0004134">
    <property type="term" value="F:4-alpha-glucanotransferase activity"/>
    <property type="evidence" value="ECO:0007669"/>
    <property type="project" value="UniProtKB-EC"/>
</dbReference>
<evidence type="ECO:0000256" key="9">
    <source>
        <dbReference type="ARBA" id="ARBA00031501"/>
    </source>
</evidence>
<organism evidence="10 11">
    <name type="scientific">Actinomadura adrarensis</name>
    <dbReference type="NCBI Taxonomy" id="1819600"/>
    <lineage>
        <taxon>Bacteria</taxon>
        <taxon>Bacillati</taxon>
        <taxon>Actinomycetota</taxon>
        <taxon>Actinomycetes</taxon>
        <taxon>Streptosporangiales</taxon>
        <taxon>Thermomonosporaceae</taxon>
        <taxon>Actinomadura</taxon>
    </lineage>
</organism>
<evidence type="ECO:0000313" key="11">
    <source>
        <dbReference type="Proteomes" id="UP001597083"/>
    </source>
</evidence>
<keyword evidence="11" id="KW-1185">Reference proteome</keyword>
<dbReference type="PANTHER" id="PTHR32438:SF5">
    <property type="entry name" value="4-ALPHA-GLUCANOTRANSFERASE DPE1, CHLOROPLASTIC_AMYLOPLASTIC"/>
    <property type="match status" value="1"/>
</dbReference>
<evidence type="ECO:0000256" key="3">
    <source>
        <dbReference type="ARBA" id="ARBA00012560"/>
    </source>
</evidence>
<evidence type="ECO:0000256" key="5">
    <source>
        <dbReference type="ARBA" id="ARBA00022676"/>
    </source>
</evidence>
<evidence type="ECO:0000256" key="7">
    <source>
        <dbReference type="ARBA" id="ARBA00023277"/>
    </source>
</evidence>
<comment type="similarity">
    <text evidence="2">Belongs to the disproportionating enzyme family.</text>
</comment>
<gene>
    <name evidence="10" type="ORF">ACFQ07_11535</name>
</gene>
<dbReference type="SUPFAM" id="SSF51445">
    <property type="entry name" value="(Trans)glycosidases"/>
    <property type="match status" value="1"/>
</dbReference>
<dbReference type="EC" id="2.4.1.25" evidence="3"/>
<evidence type="ECO:0000256" key="2">
    <source>
        <dbReference type="ARBA" id="ARBA00005684"/>
    </source>
</evidence>